<keyword evidence="10" id="KW-1185">Reference proteome</keyword>
<dbReference type="InterPro" id="IPR002110">
    <property type="entry name" value="Ankyrin_rpt"/>
</dbReference>
<accession>A0ABQ7S7L4</accession>
<evidence type="ECO:0000256" key="3">
    <source>
        <dbReference type="ARBA" id="ARBA00022537"/>
    </source>
</evidence>
<keyword evidence="4" id="KW-0677">Repeat</keyword>
<feature type="region of interest" description="Disordered" evidence="8">
    <location>
        <begin position="516"/>
        <end position="544"/>
    </location>
</feature>
<evidence type="ECO:0000256" key="1">
    <source>
        <dbReference type="ARBA" id="ARBA00004175"/>
    </source>
</evidence>
<feature type="repeat" description="ANK" evidence="7">
    <location>
        <begin position="277"/>
        <end position="309"/>
    </location>
</feature>
<dbReference type="PROSITE" id="PS50297">
    <property type="entry name" value="ANK_REP_REGION"/>
    <property type="match status" value="3"/>
</dbReference>
<dbReference type="EMBL" id="JAIFTH010000492">
    <property type="protein sequence ID" value="KAG9509405.1"/>
    <property type="molecule type" value="Genomic_DNA"/>
</dbReference>
<keyword evidence="5" id="KW-0638">Presynaptic neurotoxin</keyword>
<evidence type="ECO:0000256" key="6">
    <source>
        <dbReference type="ARBA" id="ARBA00023298"/>
    </source>
</evidence>
<comment type="subcellular location">
    <subcellularLocation>
        <location evidence="1">Target cell membrane</location>
    </subcellularLocation>
</comment>
<protein>
    <submittedName>
        <fullName evidence="9">Protein phosphatase 1 regulatory inhibitor subunit 16B</fullName>
    </submittedName>
</protein>
<evidence type="ECO:0000313" key="10">
    <source>
        <dbReference type="Proteomes" id="UP000825002"/>
    </source>
</evidence>
<organism evidence="9 10">
    <name type="scientific">Fragariocoptes setiger</name>
    <dbReference type="NCBI Taxonomy" id="1670756"/>
    <lineage>
        <taxon>Eukaryota</taxon>
        <taxon>Metazoa</taxon>
        <taxon>Ecdysozoa</taxon>
        <taxon>Arthropoda</taxon>
        <taxon>Chelicerata</taxon>
        <taxon>Arachnida</taxon>
        <taxon>Acari</taxon>
        <taxon>Acariformes</taxon>
        <taxon>Trombidiformes</taxon>
        <taxon>Prostigmata</taxon>
        <taxon>Eupodina</taxon>
        <taxon>Eriophyoidea</taxon>
        <taxon>Phytoptidae</taxon>
        <taxon>Fragariocoptes</taxon>
    </lineage>
</organism>
<keyword evidence="5" id="KW-0528">Neurotoxin</keyword>
<keyword evidence="5" id="KW-0800">Toxin</keyword>
<feature type="compositionally biased region" description="Basic and acidic residues" evidence="8">
    <location>
        <begin position="401"/>
        <end position="417"/>
    </location>
</feature>
<feature type="repeat" description="ANK" evidence="7">
    <location>
        <begin position="182"/>
        <end position="214"/>
    </location>
</feature>
<dbReference type="InterPro" id="IPR036770">
    <property type="entry name" value="Ankyrin_rpt-contain_sf"/>
</dbReference>
<dbReference type="Proteomes" id="UP000825002">
    <property type="component" value="Unassembled WGS sequence"/>
</dbReference>
<dbReference type="PRINTS" id="PR01415">
    <property type="entry name" value="ANKYRIN"/>
</dbReference>
<name>A0ABQ7S7L4_9ACAR</name>
<feature type="repeat" description="ANK" evidence="7">
    <location>
        <begin position="149"/>
        <end position="181"/>
    </location>
</feature>
<keyword evidence="6" id="KW-0472">Membrane</keyword>
<dbReference type="PROSITE" id="PS50088">
    <property type="entry name" value="ANK_REPEAT"/>
    <property type="match status" value="3"/>
</dbReference>
<feature type="compositionally biased region" description="Polar residues" evidence="8">
    <location>
        <begin position="424"/>
        <end position="434"/>
    </location>
</feature>
<dbReference type="PANTHER" id="PTHR24179:SF29">
    <property type="entry name" value="LD46604P"/>
    <property type="match status" value="1"/>
</dbReference>
<keyword evidence="6" id="KW-1053">Target membrane</keyword>
<reference evidence="9 10" key="1">
    <citation type="submission" date="2020-10" db="EMBL/GenBank/DDBJ databases">
        <authorList>
            <person name="Klimov P.B."/>
            <person name="Dyachkov S.M."/>
            <person name="Chetverikov P.E."/>
        </authorList>
    </citation>
    <scope>NUCLEOTIDE SEQUENCE [LARGE SCALE GENOMIC DNA]</scope>
    <source>
        <strain evidence="9">BMOC 18-1129-001#AD2665</strain>
        <tissue evidence="9">Entire mites</tissue>
    </source>
</reference>
<comment type="caution">
    <text evidence="9">The sequence shown here is derived from an EMBL/GenBank/DDBJ whole genome shotgun (WGS) entry which is preliminary data.</text>
</comment>
<evidence type="ECO:0000313" key="9">
    <source>
        <dbReference type="EMBL" id="KAG9509405.1"/>
    </source>
</evidence>
<gene>
    <name evidence="9" type="primary">Ppp1r16b</name>
    <name evidence="9" type="ORF">GZH46_02078</name>
</gene>
<dbReference type="InterPro" id="IPR051226">
    <property type="entry name" value="PP1_Regulatory_Subunit"/>
</dbReference>
<evidence type="ECO:0000256" key="4">
    <source>
        <dbReference type="ARBA" id="ARBA00022737"/>
    </source>
</evidence>
<proteinExistence type="predicted"/>
<evidence type="ECO:0000256" key="2">
    <source>
        <dbReference type="ARBA" id="ARBA00022483"/>
    </source>
</evidence>
<dbReference type="PANTHER" id="PTHR24179">
    <property type="entry name" value="PROTEIN PHOSPHATASE 1 REGULATORY SUBUNIT 12"/>
    <property type="match status" value="1"/>
</dbReference>
<dbReference type="SMART" id="SM00248">
    <property type="entry name" value="ANK"/>
    <property type="match status" value="5"/>
</dbReference>
<dbReference type="Pfam" id="PF12796">
    <property type="entry name" value="Ank_2"/>
    <property type="match status" value="2"/>
</dbReference>
<feature type="compositionally biased region" description="Polar residues" evidence="8">
    <location>
        <begin position="445"/>
        <end position="461"/>
    </location>
</feature>
<dbReference type="Gene3D" id="1.25.40.20">
    <property type="entry name" value="Ankyrin repeat-containing domain"/>
    <property type="match status" value="2"/>
</dbReference>
<keyword evidence="7" id="KW-0040">ANK repeat</keyword>
<evidence type="ECO:0000256" key="5">
    <source>
        <dbReference type="ARBA" id="ARBA00023028"/>
    </source>
</evidence>
<evidence type="ECO:0000256" key="7">
    <source>
        <dbReference type="PROSITE-ProRule" id="PRU00023"/>
    </source>
</evidence>
<dbReference type="SUPFAM" id="SSF48403">
    <property type="entry name" value="Ankyrin repeat"/>
    <property type="match status" value="1"/>
</dbReference>
<keyword evidence="2" id="KW-0268">Exocytosis</keyword>
<sequence length="566" mass="62528">MDHSELISEFPALEKMGTQERQKLAKRRRLDQIKRWSRAEKELIAKERQQLKKLQQQQYNSNDYSNNGLKLRRYVSRSIDGESHNTKTNNVLTINNNYNNNSTVTKANKSRVRFDTGVTLLEAAARNDIDEVRRLLLTDVSSVNSATADGLTALHQCCIDANEAMSKLLIEFGADVNAKDADQWTPLHAACTCGHLNLVKHLVESGAELLLANSDGNFPYDICEDEATLEYIESEMSKRGITQEQIDHTRSQPERQMLQDLEQIVKSGGSLEVRNEQQATPLHIAAANGYLSVVEFLLDHNVDVNARDADSWAPLHAAACWNPQPMVIEALIKSGAKTDSKTIDGETPVDICEDPEIKELMTKLKNELEAAISEHSASNSLRLRRSQSRTNTRTHSVRRTSIRDKSNLSRREARQEANLRQLPANVTQPSSAPPSNGARDGVSILNDTNANSTTKRNSAGPANNGALTALATQDSSNTTIRTRSNNNNDNNVNSNNLSRVTVTDINVRMAPTYCDTTDNATSATPALKDNRQVSPPPSPSLGLRKYRGAPIEVFGDDSNSICCSIS</sequence>
<feature type="region of interest" description="Disordered" evidence="8">
    <location>
        <begin position="374"/>
        <end position="496"/>
    </location>
</feature>
<feature type="compositionally biased region" description="Low complexity" evidence="8">
    <location>
        <begin position="475"/>
        <end position="496"/>
    </location>
</feature>
<keyword evidence="3" id="KW-1052">Target cell membrane</keyword>
<evidence type="ECO:0000256" key="8">
    <source>
        <dbReference type="SAM" id="MobiDB-lite"/>
    </source>
</evidence>